<organism evidence="1 2">
    <name type="scientific">Paraclostridium bifermentans</name>
    <name type="common">Clostridium bifermentans</name>
    <dbReference type="NCBI Taxonomy" id="1490"/>
    <lineage>
        <taxon>Bacteria</taxon>
        <taxon>Bacillati</taxon>
        <taxon>Bacillota</taxon>
        <taxon>Clostridia</taxon>
        <taxon>Peptostreptococcales</taxon>
        <taxon>Peptostreptococcaceae</taxon>
        <taxon>Paraclostridium</taxon>
    </lineage>
</organism>
<evidence type="ECO:0000313" key="1">
    <source>
        <dbReference type="EMBL" id="NME09893.1"/>
    </source>
</evidence>
<name>A0AA44IHJ4_PARBF</name>
<evidence type="ECO:0000313" key="2">
    <source>
        <dbReference type="Proteomes" id="UP000573963"/>
    </source>
</evidence>
<sequence>MKNEIKNNNNCIEYGWNESLILDKIQELLDVQSIDDLELDEYTIENLKNKLIQNVSFEEITKSGYIIAKNVKELSVLPQEGVKDYILRLKNYLNNSNLNCIKAEFQGIEFEVYKTYSIDDAFKEYYSKYDEAYGISQMLSDLGLKK</sequence>
<dbReference type="Proteomes" id="UP000573963">
    <property type="component" value="Unassembled WGS sequence"/>
</dbReference>
<comment type="caution">
    <text evidence="1">The sequence shown here is derived from an EMBL/GenBank/DDBJ whole genome shotgun (WGS) entry which is preliminary data.</text>
</comment>
<reference evidence="1 2" key="1">
    <citation type="submission" date="2020-04" db="EMBL/GenBank/DDBJ databases">
        <authorList>
            <person name="Hitch T.C.A."/>
            <person name="Wylensek D."/>
            <person name="Clavel T."/>
        </authorList>
    </citation>
    <scope>NUCLEOTIDE SEQUENCE [LARGE SCALE GENOMIC DNA]</scope>
    <source>
        <strain evidence="1 2">Med78_4-601-WT-2</strain>
    </source>
</reference>
<dbReference type="EMBL" id="JABAFD010000005">
    <property type="protein sequence ID" value="NME09893.1"/>
    <property type="molecule type" value="Genomic_DNA"/>
</dbReference>
<dbReference type="RefSeq" id="WP_168932284.1">
    <property type="nucleotide sequence ID" value="NZ_JABAFD010000005.1"/>
</dbReference>
<protein>
    <submittedName>
        <fullName evidence="1">Uncharacterized protein</fullName>
    </submittedName>
</protein>
<proteinExistence type="predicted"/>
<accession>A0AA44IHJ4</accession>
<gene>
    <name evidence="1" type="ORF">HF875_10205</name>
</gene>
<dbReference type="AlphaFoldDB" id="A0AA44IHJ4"/>